<dbReference type="Gene3D" id="3.10.180.10">
    <property type="entry name" value="2,3-Dihydroxybiphenyl 1,2-Dioxygenase, domain 1"/>
    <property type="match status" value="1"/>
</dbReference>
<dbReference type="InterPro" id="IPR029068">
    <property type="entry name" value="Glyas_Bleomycin-R_OHBP_Dase"/>
</dbReference>
<feature type="domain" description="Glyoxalase-like" evidence="1">
    <location>
        <begin position="4"/>
        <end position="167"/>
    </location>
</feature>
<gene>
    <name evidence="2" type="ORF">BKH32_05800</name>
</gene>
<dbReference type="RefSeq" id="WP_075249060.1">
    <property type="nucleotide sequence ID" value="NZ_MSGO01000024.1"/>
</dbReference>
<dbReference type="EMBL" id="MSGO01000024">
    <property type="protein sequence ID" value="OLL14957.1"/>
    <property type="molecule type" value="Genomic_DNA"/>
</dbReference>
<dbReference type="Proteomes" id="UP000185736">
    <property type="component" value="Unassembled WGS sequence"/>
</dbReference>
<comment type="caution">
    <text evidence="2">The sequence shown here is derived from an EMBL/GenBank/DDBJ whole genome shotgun (WGS) entry which is preliminary data.</text>
</comment>
<dbReference type="Pfam" id="PF13468">
    <property type="entry name" value="Glyoxalase_3"/>
    <property type="match status" value="1"/>
</dbReference>
<accession>A0A1Q8I1J4</accession>
<evidence type="ECO:0000259" key="1">
    <source>
        <dbReference type="Pfam" id="PF13468"/>
    </source>
</evidence>
<reference evidence="2 3" key="1">
    <citation type="submission" date="2016-12" db="EMBL/GenBank/DDBJ databases">
        <title>Genomic comparison of strains in the 'Actinomyces naeslundii' group.</title>
        <authorList>
            <person name="Mughal S.R."/>
            <person name="Do T."/>
            <person name="Gilbert S.C."/>
            <person name="Witherden E.A."/>
            <person name="Didelot X."/>
            <person name="Beighton D."/>
        </authorList>
    </citation>
    <scope>NUCLEOTIDE SEQUENCE [LARGE SCALE GENOMIC DNA]</scope>
    <source>
        <strain evidence="2 3">S64C</strain>
    </source>
</reference>
<sequence length="204" mass="22675">MQLGHVVYKVKDLSRAVAVFEARGFAVEYGTVKRPYNALIYFSSGPYLELLARTGMPPLLGRLLALGPRGGAARRFLAWDRGPEGLRGLCLEGDASELEEGTTLLNGKGLRLKPKRVDPHGRELRYEVFFPDDVDLPFLMSHFSTEPRPQDFTHPNGIGSITHVAYPIPRRKRNTVLGLNDDDRLELVEPGQAMTVTFDDGSVL</sequence>
<evidence type="ECO:0000313" key="2">
    <source>
        <dbReference type="EMBL" id="OLL14957.1"/>
    </source>
</evidence>
<proteinExistence type="predicted"/>
<organism evidence="2 3">
    <name type="scientific">Actinomyces oris</name>
    <dbReference type="NCBI Taxonomy" id="544580"/>
    <lineage>
        <taxon>Bacteria</taxon>
        <taxon>Bacillati</taxon>
        <taxon>Actinomycetota</taxon>
        <taxon>Actinomycetes</taxon>
        <taxon>Actinomycetales</taxon>
        <taxon>Actinomycetaceae</taxon>
        <taxon>Actinomyces</taxon>
    </lineage>
</organism>
<name>A0A1Q8I1J4_9ACTO</name>
<protein>
    <submittedName>
        <fullName evidence="2">Glyoxalase</fullName>
    </submittedName>
</protein>
<dbReference type="InterPro" id="IPR025870">
    <property type="entry name" value="Glyoxalase-like_dom"/>
</dbReference>
<dbReference type="AlphaFoldDB" id="A0A1Q8I1J4"/>
<evidence type="ECO:0000313" key="3">
    <source>
        <dbReference type="Proteomes" id="UP000185736"/>
    </source>
</evidence>